<evidence type="ECO:0000313" key="1">
    <source>
        <dbReference type="EMBL" id="MFB5267325.1"/>
    </source>
</evidence>
<organism evidence="1 2">
    <name type="scientific">Paenibacillus enshidis</name>
    <dbReference type="NCBI Taxonomy" id="1458439"/>
    <lineage>
        <taxon>Bacteria</taxon>
        <taxon>Bacillati</taxon>
        <taxon>Bacillota</taxon>
        <taxon>Bacilli</taxon>
        <taxon>Bacillales</taxon>
        <taxon>Paenibacillaceae</taxon>
        <taxon>Paenibacillus</taxon>
    </lineage>
</organism>
<dbReference type="RefSeq" id="WP_375355308.1">
    <property type="nucleotide sequence ID" value="NZ_JBHHMI010000008.1"/>
</dbReference>
<name>A0ABV5ATJ6_9BACL</name>
<dbReference type="InterPro" id="IPR016155">
    <property type="entry name" value="Mopterin_synth/thiamin_S_b"/>
</dbReference>
<dbReference type="EMBL" id="JBHHMI010000008">
    <property type="protein sequence ID" value="MFB5267325.1"/>
    <property type="molecule type" value="Genomic_DNA"/>
</dbReference>
<dbReference type="InterPro" id="IPR036563">
    <property type="entry name" value="MoaE_sf"/>
</dbReference>
<reference evidence="1 2" key="1">
    <citation type="submission" date="2024-09" db="EMBL/GenBank/DDBJ databases">
        <title>Paenibacillus zeirhizospherea sp. nov., isolated from surface of the maize (Zea mays) roots in a horticulture field, Hungary.</title>
        <authorList>
            <person name="Marton D."/>
            <person name="Farkas M."/>
            <person name="Bedics A."/>
            <person name="Toth E."/>
            <person name="Tancsics A."/>
            <person name="Boka K."/>
            <person name="Maroti G."/>
            <person name="Kriszt B."/>
            <person name="Cserhati M."/>
        </authorList>
    </citation>
    <scope>NUCLEOTIDE SEQUENCE [LARGE SCALE GENOMIC DNA]</scope>
    <source>
        <strain evidence="1 2">KCTC 33519</strain>
    </source>
</reference>
<dbReference type="SUPFAM" id="SSF54285">
    <property type="entry name" value="MoaD/ThiS"/>
    <property type="match status" value="1"/>
</dbReference>
<proteinExistence type="predicted"/>
<dbReference type="Gene3D" id="3.10.20.30">
    <property type="match status" value="1"/>
</dbReference>
<protein>
    <submittedName>
        <fullName evidence="1">Molybdopterin converting factor subunit 1</fullName>
    </submittedName>
</protein>
<dbReference type="NCBIfam" id="TIGR01682">
    <property type="entry name" value="moaD"/>
    <property type="match status" value="1"/>
</dbReference>
<dbReference type="InterPro" id="IPR003749">
    <property type="entry name" value="ThiS/MoaD-like"/>
</dbReference>
<dbReference type="PANTHER" id="PTHR23404">
    <property type="entry name" value="MOLYBDOPTERIN SYNTHASE RELATED"/>
    <property type="match status" value="1"/>
</dbReference>
<dbReference type="Proteomes" id="UP001580346">
    <property type="component" value="Unassembled WGS sequence"/>
</dbReference>
<dbReference type="CDD" id="cd00756">
    <property type="entry name" value="MoaE"/>
    <property type="match status" value="1"/>
</dbReference>
<dbReference type="InterPro" id="IPR012675">
    <property type="entry name" value="Beta-grasp_dom_sf"/>
</dbReference>
<dbReference type="InterPro" id="IPR003448">
    <property type="entry name" value="Mopterin_biosynth_MoaE"/>
</dbReference>
<dbReference type="Pfam" id="PF02597">
    <property type="entry name" value="ThiS"/>
    <property type="match status" value="1"/>
</dbReference>
<dbReference type="SUPFAM" id="SSF54690">
    <property type="entry name" value="Molybdopterin synthase subunit MoaE"/>
    <property type="match status" value="1"/>
</dbReference>
<accession>A0ABV5ATJ6</accession>
<comment type="caution">
    <text evidence="1">The sequence shown here is derived from an EMBL/GenBank/DDBJ whole genome shotgun (WGS) entry which is preliminary data.</text>
</comment>
<evidence type="ECO:0000313" key="2">
    <source>
        <dbReference type="Proteomes" id="UP001580346"/>
    </source>
</evidence>
<keyword evidence="2" id="KW-1185">Reference proteome</keyword>
<dbReference type="Gene3D" id="3.90.1170.40">
    <property type="entry name" value="Molybdopterin biosynthesis MoaE subunit"/>
    <property type="match status" value="1"/>
</dbReference>
<gene>
    <name evidence="1" type="primary">moaD</name>
    <name evidence="1" type="ORF">ACE41H_11095</name>
</gene>
<dbReference type="Pfam" id="PF02391">
    <property type="entry name" value="MoaE"/>
    <property type="match status" value="1"/>
</dbReference>
<dbReference type="CDD" id="cd00754">
    <property type="entry name" value="Ubl_MoaD"/>
    <property type="match status" value="1"/>
</dbReference>
<sequence>MNIEVLLFAGLAERIGSSRLVISLEPASVTAGHIKTQLAADYPEAAAAIQSSFVAINQEFASPETPINEGDEVAVIPPVSGGDGLGGHPVYTSRDGWHIITENPLSQDDITAKVITPNHGAALVFVGTTREMTAGQRTVHLEYEAYVPMALSKLSEIGKDIADRWPGTLCAIAHRTGKVDIAEASVIIAVSAPHRDMCYEASRYAIEALKHKVPIWKKEIWEDGSEWKGSQLGPWNPTLPPQT</sequence>